<feature type="transmembrane region" description="Helical" evidence="1">
    <location>
        <begin position="98"/>
        <end position="119"/>
    </location>
</feature>
<gene>
    <name evidence="2" type="ORF">GCM10009119_01190</name>
</gene>
<keyword evidence="1" id="KW-1133">Transmembrane helix</keyword>
<keyword evidence="1" id="KW-0472">Membrane</keyword>
<reference evidence="3" key="1">
    <citation type="journal article" date="2019" name="Int. J. Syst. Evol. Microbiol.">
        <title>The Global Catalogue of Microorganisms (GCM) 10K type strain sequencing project: providing services to taxonomists for standard genome sequencing and annotation.</title>
        <authorList>
            <consortium name="The Broad Institute Genomics Platform"/>
            <consortium name="The Broad Institute Genome Sequencing Center for Infectious Disease"/>
            <person name="Wu L."/>
            <person name="Ma J."/>
        </authorList>
    </citation>
    <scope>NUCLEOTIDE SEQUENCE [LARGE SCALE GENOMIC DNA]</scope>
    <source>
        <strain evidence="3">JCM 16112</strain>
    </source>
</reference>
<dbReference type="EMBL" id="BAAAFI010000001">
    <property type="protein sequence ID" value="GAA0877151.1"/>
    <property type="molecule type" value="Genomic_DNA"/>
</dbReference>
<dbReference type="RefSeq" id="WP_343847846.1">
    <property type="nucleotide sequence ID" value="NZ_BAAAFI010000001.1"/>
</dbReference>
<accession>A0ABP3Y6Q8</accession>
<evidence type="ECO:0000313" key="3">
    <source>
        <dbReference type="Proteomes" id="UP001500469"/>
    </source>
</evidence>
<protein>
    <recommendedName>
        <fullName evidence="4">SPOR domain-containing protein</fullName>
    </recommendedName>
</protein>
<dbReference type="Proteomes" id="UP001500469">
    <property type="component" value="Unassembled WGS sequence"/>
</dbReference>
<evidence type="ECO:0000313" key="2">
    <source>
        <dbReference type="EMBL" id="GAA0877151.1"/>
    </source>
</evidence>
<name>A0ABP3Y6Q8_9BACT</name>
<keyword evidence="3" id="KW-1185">Reference proteome</keyword>
<sequence length="279" mass="30675">MPENDSDKKQWSDPKDYGLPFVEIIPLKSHTEPDEAIEEGKIPSLAEIVEEAIDSEIPLAPKPIDVISVPEEVEQPLPTKAPATVVFDKPAEKKKSNAWVWVVVLIGLGIVAVIVWQILANNKTDKVETVFEVVEQPIPNTPIAAPDSSAQTTATDQNQALVNQDSIAIPSNSNPNISNPTETGTTIANSASGNLIRVESKAERPQYFIVVGSLPNERLAIEEAGQYFGRSAELFLITPYDGGRNYRLALYSFGSFSLAAQKLEEIKSQYTEELWILKY</sequence>
<keyword evidence="1" id="KW-0812">Transmembrane</keyword>
<evidence type="ECO:0008006" key="4">
    <source>
        <dbReference type="Google" id="ProtNLM"/>
    </source>
</evidence>
<proteinExistence type="predicted"/>
<organism evidence="2 3">
    <name type="scientific">Algoriphagus jejuensis</name>
    <dbReference type="NCBI Taxonomy" id="419934"/>
    <lineage>
        <taxon>Bacteria</taxon>
        <taxon>Pseudomonadati</taxon>
        <taxon>Bacteroidota</taxon>
        <taxon>Cytophagia</taxon>
        <taxon>Cytophagales</taxon>
        <taxon>Cyclobacteriaceae</taxon>
        <taxon>Algoriphagus</taxon>
    </lineage>
</organism>
<comment type="caution">
    <text evidence="2">The sequence shown here is derived from an EMBL/GenBank/DDBJ whole genome shotgun (WGS) entry which is preliminary data.</text>
</comment>
<evidence type="ECO:0000256" key="1">
    <source>
        <dbReference type="SAM" id="Phobius"/>
    </source>
</evidence>